<keyword evidence="2" id="KW-1185">Reference proteome</keyword>
<dbReference type="Proteomes" id="UP000093000">
    <property type="component" value="Unassembled WGS sequence"/>
</dbReference>
<organism evidence="1 2">
    <name type="scientific">Choanephora cucurbitarum</name>
    <dbReference type="NCBI Taxonomy" id="101091"/>
    <lineage>
        <taxon>Eukaryota</taxon>
        <taxon>Fungi</taxon>
        <taxon>Fungi incertae sedis</taxon>
        <taxon>Mucoromycota</taxon>
        <taxon>Mucoromycotina</taxon>
        <taxon>Mucoromycetes</taxon>
        <taxon>Mucorales</taxon>
        <taxon>Mucorineae</taxon>
        <taxon>Choanephoraceae</taxon>
        <taxon>Choanephoroideae</taxon>
        <taxon>Choanephora</taxon>
    </lineage>
</organism>
<accession>A0A1C7MW36</accession>
<evidence type="ECO:0000313" key="2">
    <source>
        <dbReference type="Proteomes" id="UP000093000"/>
    </source>
</evidence>
<dbReference type="OrthoDB" id="2127950at2759"/>
<gene>
    <name evidence="1" type="ORF">A0J61_10927</name>
</gene>
<protein>
    <submittedName>
        <fullName evidence="1">Uncharacterized protein</fullName>
    </submittedName>
</protein>
<name>A0A1C7MW36_9FUNG</name>
<dbReference type="EMBL" id="LUGH01001518">
    <property type="protein sequence ID" value="OBZ81023.1"/>
    <property type="molecule type" value="Genomic_DNA"/>
</dbReference>
<evidence type="ECO:0000313" key="1">
    <source>
        <dbReference type="EMBL" id="OBZ81023.1"/>
    </source>
</evidence>
<feature type="non-terminal residue" evidence="1">
    <location>
        <position position="64"/>
    </location>
</feature>
<reference evidence="1 2" key="1">
    <citation type="submission" date="2016-03" db="EMBL/GenBank/DDBJ databases">
        <title>Choanephora cucurbitarum.</title>
        <authorList>
            <person name="Min B."/>
            <person name="Park H."/>
            <person name="Park J.-H."/>
            <person name="Shin H.-D."/>
            <person name="Choi I.-G."/>
        </authorList>
    </citation>
    <scope>NUCLEOTIDE SEQUENCE [LARGE SCALE GENOMIC DNA]</scope>
    <source>
        <strain evidence="1 2">KUS-F28377</strain>
    </source>
</reference>
<dbReference type="AlphaFoldDB" id="A0A1C7MW36"/>
<proteinExistence type="predicted"/>
<dbReference type="InParanoid" id="A0A1C7MW36"/>
<comment type="caution">
    <text evidence="1">The sequence shown here is derived from an EMBL/GenBank/DDBJ whole genome shotgun (WGS) entry which is preliminary data.</text>
</comment>
<sequence>MTSLFESFVTVHQYQLASIPKELWEPLFIKLGEDYLDAGNFVELHHGDPLKGYSLHTKEALKKH</sequence>